<protein>
    <recommendedName>
        <fullName evidence="5">DUF983 domain-containing protein</fullName>
    </recommendedName>
</protein>
<organism evidence="3 4">
    <name type="scientific">Notoacmeibacter marinus</name>
    <dbReference type="NCBI Taxonomy" id="1876515"/>
    <lineage>
        <taxon>Bacteria</taxon>
        <taxon>Pseudomonadati</taxon>
        <taxon>Pseudomonadota</taxon>
        <taxon>Alphaproteobacteria</taxon>
        <taxon>Hyphomicrobiales</taxon>
        <taxon>Notoacmeibacteraceae</taxon>
        <taxon>Notoacmeibacter</taxon>
    </lineage>
</organism>
<dbReference type="RefSeq" id="WP_240535114.1">
    <property type="nucleotide sequence ID" value="NZ_NBYO01000003.1"/>
</dbReference>
<evidence type="ECO:0008006" key="5">
    <source>
        <dbReference type="Google" id="ProtNLM"/>
    </source>
</evidence>
<dbReference type="Pfam" id="PF06170">
    <property type="entry name" value="DUF983"/>
    <property type="match status" value="1"/>
</dbReference>
<keyword evidence="4" id="KW-1185">Reference proteome</keyword>
<reference evidence="4" key="1">
    <citation type="journal article" date="2017" name="Int. J. Syst. Evol. Microbiol.">
        <title>Notoacmeibacter marinus gen. nov., sp. nov., isolated from the gut of a limpet and proposal of Notoacmeibacteraceae fam. nov. in the order Rhizobiales of the class Alphaproteobacteria.</title>
        <authorList>
            <person name="Huang Z."/>
            <person name="Guo F."/>
            <person name="Lai Q."/>
        </authorList>
    </citation>
    <scope>NUCLEOTIDE SEQUENCE [LARGE SCALE GENOMIC DNA]</scope>
    <source>
        <strain evidence="4">XMTR2A4</strain>
    </source>
</reference>
<evidence type="ECO:0000313" key="4">
    <source>
        <dbReference type="Proteomes" id="UP000215405"/>
    </source>
</evidence>
<accession>A0A231UTH3</accession>
<name>A0A231UTH3_9HYPH</name>
<proteinExistence type="predicted"/>
<dbReference type="InterPro" id="IPR009325">
    <property type="entry name" value="DUF983"/>
</dbReference>
<dbReference type="EMBL" id="NBYO01000003">
    <property type="protein sequence ID" value="OXS99238.1"/>
    <property type="molecule type" value="Genomic_DNA"/>
</dbReference>
<sequence length="152" mass="16577">MTDNNISHYGGENHTGRPDRPLGRAMLRGAAMRCPSCGEGKLFASYVKTVDRCEHCDESIFHHRADDLPAYLVVFIVGHIVVGAYMGAEAIVDWSMVTHMVVWSVVTILSVIAMLPPIKGAVVGLQWALYMHGFGGEPDMIDDHPADPRSGS</sequence>
<feature type="region of interest" description="Disordered" evidence="1">
    <location>
        <begin position="1"/>
        <end position="20"/>
    </location>
</feature>
<comment type="caution">
    <text evidence="3">The sequence shown here is derived from an EMBL/GenBank/DDBJ whole genome shotgun (WGS) entry which is preliminary data.</text>
</comment>
<feature type="transmembrane region" description="Helical" evidence="2">
    <location>
        <begin position="94"/>
        <end position="115"/>
    </location>
</feature>
<dbReference type="NCBIfam" id="NF004633">
    <property type="entry name" value="PRK05978.1"/>
    <property type="match status" value="1"/>
</dbReference>
<dbReference type="AlphaFoldDB" id="A0A231UTH3"/>
<evidence type="ECO:0000313" key="3">
    <source>
        <dbReference type="EMBL" id="OXS99238.1"/>
    </source>
</evidence>
<evidence type="ECO:0000256" key="2">
    <source>
        <dbReference type="SAM" id="Phobius"/>
    </source>
</evidence>
<gene>
    <name evidence="3" type="ORF">B7H23_13720</name>
</gene>
<keyword evidence="2" id="KW-1133">Transmembrane helix</keyword>
<keyword evidence="2" id="KW-0812">Transmembrane</keyword>
<feature type="transmembrane region" description="Helical" evidence="2">
    <location>
        <begin position="68"/>
        <end position="88"/>
    </location>
</feature>
<keyword evidence="2" id="KW-0472">Membrane</keyword>
<dbReference type="Proteomes" id="UP000215405">
    <property type="component" value="Unassembled WGS sequence"/>
</dbReference>
<evidence type="ECO:0000256" key="1">
    <source>
        <dbReference type="SAM" id="MobiDB-lite"/>
    </source>
</evidence>